<dbReference type="SUPFAM" id="SSF46785">
    <property type="entry name" value="Winged helix' DNA-binding domain"/>
    <property type="match status" value="1"/>
</dbReference>
<dbReference type="PIRSF" id="PIRSF005763">
    <property type="entry name" value="Txn_reg_ModE"/>
    <property type="match status" value="1"/>
</dbReference>
<reference evidence="6 7" key="1">
    <citation type="journal article" date="2019" name="Nat. Med.">
        <title>A library of human gut bacterial isolates paired with longitudinal multiomics data enables mechanistic microbiome research.</title>
        <authorList>
            <person name="Poyet M."/>
            <person name="Groussin M."/>
            <person name="Gibbons S.M."/>
            <person name="Avila-Pacheco J."/>
            <person name="Jiang X."/>
            <person name="Kearney S.M."/>
            <person name="Perrotta A.R."/>
            <person name="Berdy B."/>
            <person name="Zhao S."/>
            <person name="Lieberman T.D."/>
            <person name="Swanson P.K."/>
            <person name="Smith M."/>
            <person name="Roesemann S."/>
            <person name="Alexander J.E."/>
            <person name="Rich S.A."/>
            <person name="Livny J."/>
            <person name="Vlamakis H."/>
            <person name="Clish C."/>
            <person name="Bullock K."/>
            <person name="Deik A."/>
            <person name="Scott J."/>
            <person name="Pierce K.A."/>
            <person name="Xavier R.J."/>
            <person name="Alm E.J."/>
        </authorList>
    </citation>
    <scope>NUCLEOTIDE SEQUENCE [LARGE SCALE GENOMIC DNA]</scope>
    <source>
        <strain evidence="6 7">BIOML-A2</strain>
    </source>
</reference>
<gene>
    <name evidence="6" type="ORF">GMD42_09680</name>
</gene>
<accession>A0A6I3S7G9</accession>
<dbReference type="GO" id="GO:0003700">
    <property type="term" value="F:DNA-binding transcription factor activity"/>
    <property type="evidence" value="ECO:0007669"/>
    <property type="project" value="InterPro"/>
</dbReference>
<comment type="caution">
    <text evidence="6">The sequence shown here is derived from an EMBL/GenBank/DDBJ whole genome shotgun (WGS) entry which is preliminary data.</text>
</comment>
<evidence type="ECO:0000313" key="7">
    <source>
        <dbReference type="Proteomes" id="UP000462362"/>
    </source>
</evidence>
<dbReference type="EMBL" id="WNCL01000033">
    <property type="protein sequence ID" value="MTU43881.1"/>
    <property type="molecule type" value="Genomic_DNA"/>
</dbReference>
<dbReference type="InterPro" id="IPR036390">
    <property type="entry name" value="WH_DNA-bd_sf"/>
</dbReference>
<dbReference type="PROSITE" id="PS51866">
    <property type="entry name" value="MOP"/>
    <property type="match status" value="1"/>
</dbReference>
<dbReference type="InterPro" id="IPR008995">
    <property type="entry name" value="Mo/tungstate-bd_C_term_dom"/>
</dbReference>
<evidence type="ECO:0000256" key="5">
    <source>
        <dbReference type="PIRNR" id="PIRNR005763"/>
    </source>
</evidence>
<evidence type="ECO:0000256" key="3">
    <source>
        <dbReference type="ARBA" id="ARBA00022505"/>
    </source>
</evidence>
<dbReference type="InterPro" id="IPR036388">
    <property type="entry name" value="WH-like_DNA-bd_sf"/>
</dbReference>
<dbReference type="GO" id="GO:0015689">
    <property type="term" value="P:molybdate ion transport"/>
    <property type="evidence" value="ECO:0007669"/>
    <property type="project" value="UniProtKB-UniRule"/>
</dbReference>
<dbReference type="Gene3D" id="2.40.50.100">
    <property type="match status" value="1"/>
</dbReference>
<dbReference type="Proteomes" id="UP000462362">
    <property type="component" value="Unassembled WGS sequence"/>
</dbReference>
<dbReference type="PANTHER" id="PTHR30432:SF1">
    <property type="entry name" value="DNA-BINDING TRANSCRIPTIONAL DUAL REGULATOR MODE"/>
    <property type="match status" value="1"/>
</dbReference>
<dbReference type="Pfam" id="PF00126">
    <property type="entry name" value="HTH_1"/>
    <property type="match status" value="1"/>
</dbReference>
<dbReference type="RefSeq" id="WP_008810644.1">
    <property type="nucleotide sequence ID" value="NZ_CAJUON010000004.1"/>
</dbReference>
<dbReference type="InterPro" id="IPR051815">
    <property type="entry name" value="Molybdate_resp_trans_reg"/>
</dbReference>
<keyword evidence="2 5" id="KW-0813">Transport</keyword>
<dbReference type="InterPro" id="IPR005116">
    <property type="entry name" value="Transp-assoc_OB_typ1"/>
</dbReference>
<dbReference type="AlphaFoldDB" id="A0A6I3S7G9"/>
<sequence length="250" mass="26561">MALNISDALSQNVVDKRIDVLQRIKQYGSISEAARSAGISYKAAWQAIETLSALAGEPLVEKTVGGNSGGGARITEAGEAVLEASAALNKVRNQILTDIQGGESPKLAALASVALRMSIRNIIPCVIEDIHGGMSMCKVKMKVCEGQYLRSSVTLESRQLLDLKEGKSVLALFKASAATVSKEKPDDSSRCFLFGQVSRLPQKEKGGEVTLRLPNGLNVVGFIRGNHGLQIGSEAYIQIPEQSVVIALLG</sequence>
<keyword evidence="3 5" id="KW-0500">Molybdenum</keyword>
<evidence type="ECO:0000256" key="1">
    <source>
        <dbReference type="ARBA" id="ARBA00008110"/>
    </source>
</evidence>
<evidence type="ECO:0000256" key="4">
    <source>
        <dbReference type="ARBA" id="ARBA00022737"/>
    </source>
</evidence>
<dbReference type="InterPro" id="IPR016462">
    <property type="entry name" value="ModE"/>
</dbReference>
<dbReference type="PANTHER" id="PTHR30432">
    <property type="entry name" value="TRANSCRIPTIONAL REGULATOR MODE"/>
    <property type="match status" value="1"/>
</dbReference>
<proteinExistence type="inferred from homology"/>
<evidence type="ECO:0000256" key="2">
    <source>
        <dbReference type="ARBA" id="ARBA00022448"/>
    </source>
</evidence>
<evidence type="ECO:0000313" key="6">
    <source>
        <dbReference type="EMBL" id="MTU43881.1"/>
    </source>
</evidence>
<dbReference type="NCBIfam" id="TIGR00638">
    <property type="entry name" value="Mop"/>
    <property type="match status" value="1"/>
</dbReference>
<dbReference type="GO" id="GO:0030151">
    <property type="term" value="F:molybdenum ion binding"/>
    <property type="evidence" value="ECO:0007669"/>
    <property type="project" value="UniProtKB-UniRule"/>
</dbReference>
<protein>
    <submittedName>
        <fullName evidence="6">LysR family transcriptional regulator</fullName>
    </submittedName>
</protein>
<dbReference type="GeneID" id="43348144"/>
<keyword evidence="4" id="KW-0677">Repeat</keyword>
<dbReference type="SUPFAM" id="SSF50331">
    <property type="entry name" value="MOP-like"/>
    <property type="match status" value="1"/>
</dbReference>
<dbReference type="InterPro" id="IPR000847">
    <property type="entry name" value="LysR_HTH_N"/>
</dbReference>
<dbReference type="Pfam" id="PF03459">
    <property type="entry name" value="TOBE"/>
    <property type="match status" value="1"/>
</dbReference>
<organism evidence="6 7">
    <name type="scientific">Parasutterella excrementihominis</name>
    <dbReference type="NCBI Taxonomy" id="487175"/>
    <lineage>
        <taxon>Bacteria</taxon>
        <taxon>Pseudomonadati</taxon>
        <taxon>Pseudomonadota</taxon>
        <taxon>Betaproteobacteria</taxon>
        <taxon>Burkholderiales</taxon>
        <taxon>Sutterellaceae</taxon>
        <taxon>Parasutterella</taxon>
    </lineage>
</organism>
<name>A0A6I3S7G9_9BURK</name>
<dbReference type="Gene3D" id="1.10.10.10">
    <property type="entry name" value="Winged helix-like DNA-binding domain superfamily/Winged helix DNA-binding domain"/>
    <property type="match status" value="1"/>
</dbReference>
<comment type="similarity">
    <text evidence="1 5">Belongs to the ModE family.</text>
</comment>
<dbReference type="InterPro" id="IPR004606">
    <property type="entry name" value="Mop_domain"/>
</dbReference>